<dbReference type="PANTHER" id="PTHR43394">
    <property type="entry name" value="ATP-DEPENDENT PERMEASE MDL1, MITOCHONDRIAL"/>
    <property type="match status" value="1"/>
</dbReference>
<reference evidence="9 10" key="1">
    <citation type="submission" date="2021-04" db="EMBL/GenBank/DDBJ databases">
        <authorList>
            <person name="Pira H."/>
            <person name="Risdian C."/>
            <person name="Wink J."/>
        </authorList>
    </citation>
    <scope>NUCLEOTIDE SEQUENCE [LARGE SCALE GENOMIC DNA]</scope>
    <source>
        <strain evidence="9 10">WHA3</strain>
    </source>
</reference>
<keyword evidence="10" id="KW-1185">Reference proteome</keyword>
<evidence type="ECO:0000256" key="2">
    <source>
        <dbReference type="ARBA" id="ARBA00022692"/>
    </source>
</evidence>
<dbReference type="NCBIfam" id="TIGR03375">
    <property type="entry name" value="type_I_sec_LssB"/>
    <property type="match status" value="1"/>
</dbReference>
<gene>
    <name evidence="9" type="ORF">KCG44_08840</name>
</gene>
<dbReference type="CDD" id="cd18587">
    <property type="entry name" value="ABC_6TM_LapB_like"/>
    <property type="match status" value="1"/>
</dbReference>
<feature type="domain" description="ABC transmembrane type-1" evidence="8">
    <location>
        <begin position="28"/>
        <end position="306"/>
    </location>
</feature>
<accession>A0ABS6SES5</accession>
<organism evidence="9 10">
    <name type="scientific">Pacificimonas pallii</name>
    <dbReference type="NCBI Taxonomy" id="2827236"/>
    <lineage>
        <taxon>Bacteria</taxon>
        <taxon>Pseudomonadati</taxon>
        <taxon>Pseudomonadota</taxon>
        <taxon>Alphaproteobacteria</taxon>
        <taxon>Sphingomonadales</taxon>
        <taxon>Sphingosinicellaceae</taxon>
        <taxon>Pacificimonas</taxon>
    </lineage>
</organism>
<feature type="transmembrane region" description="Helical" evidence="6">
    <location>
        <begin position="164"/>
        <end position="181"/>
    </location>
</feature>
<feature type="transmembrane region" description="Helical" evidence="6">
    <location>
        <begin position="62"/>
        <end position="79"/>
    </location>
</feature>
<dbReference type="SMART" id="SM00382">
    <property type="entry name" value="AAA"/>
    <property type="match status" value="1"/>
</dbReference>
<feature type="domain" description="ABC transporter" evidence="7">
    <location>
        <begin position="339"/>
        <end position="574"/>
    </location>
</feature>
<sequence>MEFKGKPPRFAAWLMDPIRENRPVYYKVALAALFINIFALASSLFTMVVYDRVVPNNAVESLIALSIGLGIVIFFDFVLKMLRGYFTDLAGASIDRDIGGRVFRQLLSVRLDAKRGSTGALAGLLRELETLRDFFASATVTAIVDVPFIFLTLAVIAVIGGPVVFIPAAMVPLVILVGYLTHPAMDRLSAKGMGQGLLKQTVLVETIGGLETVKVAGAGNMLSGRWADALDEHADTSLRQRLIANIGVTLSQSAQMISYAGVVIVGVGQIASNSLSMGGLIACSILAGRAVAPLAQIANLLSRLTTTRAAYRQINGLMNTPREGPAGEALKLANPKGEIEFRNVSFKYPDTADKALDAVSFSIRQGEHVAVLGRVGSGKSTIAKLVLGLYEPEDGTVLIDGLDVRQIDPETLRMKIGSTMQETVLLSGTVRDNITLGRAGIDDEEMLRAAKLAGTHGFMQHVTNGYDRRLADRGEGLSGGQRQSIGLARALAGSPGVLLLDEPSSQMDAQTEAQVLQRLDKELAGKTTIVITHRPPFLKLVDRIILMDRGKVIADGPKEKVMELLQKQGAAASAREAQNQAAATKAKPVGADQGLVTTRMTS</sequence>
<keyword evidence="3 6" id="KW-1133">Transmembrane helix</keyword>
<name>A0ABS6SES5_9SPHN</name>
<dbReference type="Proteomes" id="UP000722336">
    <property type="component" value="Unassembled WGS sequence"/>
</dbReference>
<evidence type="ECO:0000313" key="9">
    <source>
        <dbReference type="EMBL" id="MBV7256889.1"/>
    </source>
</evidence>
<feature type="compositionally biased region" description="Low complexity" evidence="5">
    <location>
        <begin position="576"/>
        <end position="587"/>
    </location>
</feature>
<dbReference type="Pfam" id="PF00664">
    <property type="entry name" value="ABC_membrane"/>
    <property type="match status" value="1"/>
</dbReference>
<feature type="region of interest" description="Disordered" evidence="5">
    <location>
        <begin position="576"/>
        <end position="602"/>
    </location>
</feature>
<evidence type="ECO:0000313" key="10">
    <source>
        <dbReference type="Proteomes" id="UP000722336"/>
    </source>
</evidence>
<dbReference type="InterPro" id="IPR003593">
    <property type="entry name" value="AAA+_ATPase"/>
</dbReference>
<evidence type="ECO:0000256" key="3">
    <source>
        <dbReference type="ARBA" id="ARBA00022989"/>
    </source>
</evidence>
<evidence type="ECO:0000256" key="5">
    <source>
        <dbReference type="SAM" id="MobiDB-lite"/>
    </source>
</evidence>
<dbReference type="InterPro" id="IPR017750">
    <property type="entry name" value="ATPase_T1SS"/>
</dbReference>
<feature type="transmembrane region" description="Helical" evidence="6">
    <location>
        <begin position="24"/>
        <end position="50"/>
    </location>
</feature>
<dbReference type="InterPro" id="IPR011527">
    <property type="entry name" value="ABC1_TM_dom"/>
</dbReference>
<dbReference type="PANTHER" id="PTHR43394:SF1">
    <property type="entry name" value="ATP-BINDING CASSETTE SUB-FAMILY B MEMBER 10, MITOCHONDRIAL"/>
    <property type="match status" value="1"/>
</dbReference>
<evidence type="ECO:0000256" key="4">
    <source>
        <dbReference type="ARBA" id="ARBA00023136"/>
    </source>
</evidence>
<dbReference type="InterPro" id="IPR003439">
    <property type="entry name" value="ABC_transporter-like_ATP-bd"/>
</dbReference>
<dbReference type="Pfam" id="PF00005">
    <property type="entry name" value="ABC_tran"/>
    <property type="match status" value="1"/>
</dbReference>
<dbReference type="InterPro" id="IPR039421">
    <property type="entry name" value="Type_1_exporter"/>
</dbReference>
<keyword evidence="2 6" id="KW-0812">Transmembrane</keyword>
<feature type="transmembrane region" description="Helical" evidence="6">
    <location>
        <begin position="134"/>
        <end position="158"/>
    </location>
</feature>
<evidence type="ECO:0000256" key="1">
    <source>
        <dbReference type="ARBA" id="ARBA00004141"/>
    </source>
</evidence>
<evidence type="ECO:0000259" key="8">
    <source>
        <dbReference type="PROSITE" id="PS50929"/>
    </source>
</evidence>
<dbReference type="PROSITE" id="PS50893">
    <property type="entry name" value="ABC_TRANSPORTER_2"/>
    <property type="match status" value="1"/>
</dbReference>
<comment type="subcellular location">
    <subcellularLocation>
        <location evidence="1">Membrane</location>
        <topology evidence="1">Multi-pass membrane protein</topology>
    </subcellularLocation>
</comment>
<protein>
    <submittedName>
        <fullName evidence="9">Type I secretion system permease/ATPase</fullName>
    </submittedName>
</protein>
<proteinExistence type="predicted"/>
<evidence type="ECO:0000256" key="6">
    <source>
        <dbReference type="SAM" id="Phobius"/>
    </source>
</evidence>
<dbReference type="PROSITE" id="PS50929">
    <property type="entry name" value="ABC_TM1F"/>
    <property type="match status" value="1"/>
</dbReference>
<keyword evidence="4 6" id="KW-0472">Membrane</keyword>
<dbReference type="EMBL" id="JAGSPA010000003">
    <property type="protein sequence ID" value="MBV7256889.1"/>
    <property type="molecule type" value="Genomic_DNA"/>
</dbReference>
<comment type="caution">
    <text evidence="9">The sequence shown here is derived from an EMBL/GenBank/DDBJ whole genome shotgun (WGS) entry which is preliminary data.</text>
</comment>
<evidence type="ECO:0000259" key="7">
    <source>
        <dbReference type="PROSITE" id="PS50893"/>
    </source>
</evidence>